<dbReference type="AlphaFoldDB" id="A0A8H3W1U4"/>
<evidence type="ECO:0000313" key="2">
    <source>
        <dbReference type="EMBL" id="KAF0317945.1"/>
    </source>
</evidence>
<feature type="transmembrane region" description="Helical" evidence="1">
    <location>
        <begin position="25"/>
        <end position="46"/>
    </location>
</feature>
<keyword evidence="1" id="KW-0472">Membrane</keyword>
<accession>A0A8H3W1U4</accession>
<organism evidence="2 3">
    <name type="scientific">Colletotrichum asianum</name>
    <dbReference type="NCBI Taxonomy" id="702518"/>
    <lineage>
        <taxon>Eukaryota</taxon>
        <taxon>Fungi</taxon>
        <taxon>Dikarya</taxon>
        <taxon>Ascomycota</taxon>
        <taxon>Pezizomycotina</taxon>
        <taxon>Sordariomycetes</taxon>
        <taxon>Hypocreomycetidae</taxon>
        <taxon>Glomerellales</taxon>
        <taxon>Glomerellaceae</taxon>
        <taxon>Colletotrichum</taxon>
        <taxon>Colletotrichum gloeosporioides species complex</taxon>
    </lineage>
</organism>
<evidence type="ECO:0000313" key="3">
    <source>
        <dbReference type="Proteomes" id="UP000434172"/>
    </source>
</evidence>
<evidence type="ECO:0000256" key="1">
    <source>
        <dbReference type="SAM" id="Phobius"/>
    </source>
</evidence>
<comment type="caution">
    <text evidence="2">The sequence shown here is derived from an EMBL/GenBank/DDBJ whole genome shotgun (WGS) entry which is preliminary data.</text>
</comment>
<sequence>MSRQLNCLHGAPGGLWGHCHTAIPLLRLCLTGLFSVFFHSCIILALSRVTADKLRPSRFHCGPNGQTSRSLFVVRRPG</sequence>
<name>A0A8H3W1U4_9PEZI</name>
<gene>
    <name evidence="2" type="ORF">GQ607_014862</name>
</gene>
<dbReference type="Proteomes" id="UP000434172">
    <property type="component" value="Unassembled WGS sequence"/>
</dbReference>
<keyword evidence="1" id="KW-0812">Transmembrane</keyword>
<protein>
    <submittedName>
        <fullName evidence="2">Uncharacterized protein</fullName>
    </submittedName>
</protein>
<reference evidence="2 3" key="1">
    <citation type="submission" date="2019-12" db="EMBL/GenBank/DDBJ databases">
        <title>A genome sequence resource for the geographically widespread anthracnose pathogen Colletotrichum asianum.</title>
        <authorList>
            <person name="Meng Y."/>
        </authorList>
    </citation>
    <scope>NUCLEOTIDE SEQUENCE [LARGE SCALE GENOMIC DNA]</scope>
    <source>
        <strain evidence="2 3">ICMP 18580</strain>
    </source>
</reference>
<keyword evidence="3" id="KW-1185">Reference proteome</keyword>
<proteinExistence type="predicted"/>
<dbReference type="EMBL" id="WOWK01000120">
    <property type="protein sequence ID" value="KAF0317945.1"/>
    <property type="molecule type" value="Genomic_DNA"/>
</dbReference>
<keyword evidence="1" id="KW-1133">Transmembrane helix</keyword>